<comment type="caution">
    <text evidence="3">The sequence shown here is derived from an EMBL/GenBank/DDBJ whole genome shotgun (WGS) entry which is preliminary data.</text>
</comment>
<feature type="compositionally biased region" description="Low complexity" evidence="1">
    <location>
        <begin position="27"/>
        <end position="58"/>
    </location>
</feature>
<dbReference type="AlphaFoldDB" id="A0AAW3X756"/>
<name>A0AAW3X756_9CLOT</name>
<evidence type="ECO:0000256" key="1">
    <source>
        <dbReference type="SAM" id="MobiDB-lite"/>
    </source>
</evidence>
<evidence type="ECO:0000313" key="3">
    <source>
        <dbReference type="EMBL" id="MBC5657330.1"/>
    </source>
</evidence>
<keyword evidence="2" id="KW-0732">Signal</keyword>
<protein>
    <submittedName>
        <fullName evidence="3">Uncharacterized protein</fullName>
    </submittedName>
</protein>
<reference evidence="3 4" key="1">
    <citation type="submission" date="2020-08" db="EMBL/GenBank/DDBJ databases">
        <title>Genome public.</title>
        <authorList>
            <person name="Liu C."/>
            <person name="Sun Q."/>
        </authorList>
    </citation>
    <scope>NUCLEOTIDE SEQUENCE [LARGE SCALE GENOMIC DNA]</scope>
    <source>
        <strain evidence="3 4">BX14</strain>
    </source>
</reference>
<feature type="chain" id="PRO_5043935410" evidence="2">
    <location>
        <begin position="24"/>
        <end position="189"/>
    </location>
</feature>
<gene>
    <name evidence="3" type="ORF">H8S19_09735</name>
</gene>
<dbReference type="RefSeq" id="WP_118651272.1">
    <property type="nucleotide sequence ID" value="NZ_JACOOW010000012.1"/>
</dbReference>
<feature type="region of interest" description="Disordered" evidence="1">
    <location>
        <begin position="21"/>
        <end position="78"/>
    </location>
</feature>
<dbReference type="Proteomes" id="UP000653904">
    <property type="component" value="Unassembled WGS sequence"/>
</dbReference>
<proteinExistence type="predicted"/>
<organism evidence="3 4">
    <name type="scientific">Clostridium segne</name>
    <dbReference type="NCBI Taxonomy" id="2763038"/>
    <lineage>
        <taxon>Bacteria</taxon>
        <taxon>Bacillati</taxon>
        <taxon>Bacillota</taxon>
        <taxon>Clostridia</taxon>
        <taxon>Eubacteriales</taxon>
        <taxon>Clostridiaceae</taxon>
        <taxon>Clostridium</taxon>
    </lineage>
</organism>
<dbReference type="EMBL" id="JACOOW010000012">
    <property type="protein sequence ID" value="MBC5657330.1"/>
    <property type="molecule type" value="Genomic_DNA"/>
</dbReference>
<evidence type="ECO:0000313" key="4">
    <source>
        <dbReference type="Proteomes" id="UP000653904"/>
    </source>
</evidence>
<dbReference type="PROSITE" id="PS51257">
    <property type="entry name" value="PROKAR_LIPOPROTEIN"/>
    <property type="match status" value="1"/>
</dbReference>
<accession>A0AAW3X756</accession>
<feature type="signal peptide" evidence="2">
    <location>
        <begin position="1"/>
        <end position="23"/>
    </location>
</feature>
<evidence type="ECO:0000256" key="2">
    <source>
        <dbReference type="SAM" id="SignalP"/>
    </source>
</evidence>
<sequence>MRKSIYTLMVSTLIAAASMTACSSQPSETTTAETTAAESTQENDTSAESSDASETTTAGEKENAQTTDADHAEDETLSEKEITELYRGFARSLQSIIANKNMNDLAELLVYPSYIGIDDGIVVNNRTEFMALDADKVFTDALIEAVKTADVSSTELTKAGFIVGDPSGKTAVTFGLDKEGSIGITAINY</sequence>
<keyword evidence="4" id="KW-1185">Reference proteome</keyword>